<name>C2EQA4_9LACO</name>
<dbReference type="InterPro" id="IPR027417">
    <property type="entry name" value="P-loop_NTPase"/>
</dbReference>
<dbReference type="Gene3D" id="3.40.50.300">
    <property type="entry name" value="P-loop containing nucleotide triphosphate hydrolases"/>
    <property type="match status" value="1"/>
</dbReference>
<comment type="caution">
    <text evidence="1">The sequence shown here is derived from an EMBL/GenBank/DDBJ whole genome shotgun (WGS) entry which is preliminary data.</text>
</comment>
<feature type="non-terminal residue" evidence="1">
    <location>
        <position position="1"/>
    </location>
</feature>
<keyword evidence="2" id="KW-1185">Reference proteome</keyword>
<proteinExistence type="predicted"/>
<dbReference type="EMBL" id="ACGU01000097">
    <property type="protein sequence ID" value="EEJ71285.1"/>
    <property type="molecule type" value="Genomic_DNA"/>
</dbReference>
<dbReference type="AlphaFoldDB" id="C2EQA4"/>
<dbReference type="Proteomes" id="UP000005583">
    <property type="component" value="Unassembled WGS sequence"/>
</dbReference>
<accession>C2EQA4</accession>
<evidence type="ECO:0008006" key="3">
    <source>
        <dbReference type="Google" id="ProtNLM"/>
    </source>
</evidence>
<evidence type="ECO:0000313" key="1">
    <source>
        <dbReference type="EMBL" id="EEJ71285.1"/>
    </source>
</evidence>
<reference evidence="1 2" key="1">
    <citation type="submission" date="2009-01" db="EMBL/GenBank/DDBJ databases">
        <authorList>
            <person name="Qin X."/>
            <person name="Bachman B."/>
            <person name="Battles P."/>
            <person name="Bell A."/>
            <person name="Bess C."/>
            <person name="Bickham C."/>
            <person name="Chaboub L."/>
            <person name="Chen D."/>
            <person name="Coyle M."/>
            <person name="Deiros D.R."/>
            <person name="Dinh H."/>
            <person name="Forbes L."/>
            <person name="Fowler G."/>
            <person name="Francisco L."/>
            <person name="Fu Q."/>
            <person name="Gubbala S."/>
            <person name="Hale W."/>
            <person name="Han Y."/>
            <person name="Hemphill L."/>
            <person name="Highlander S.K."/>
            <person name="Hirani K."/>
            <person name="Hogues M."/>
            <person name="Jackson L."/>
            <person name="Jakkamsetti A."/>
            <person name="Javaid M."/>
            <person name="Jiang H."/>
            <person name="Korchina V."/>
            <person name="Kovar C."/>
            <person name="Lara F."/>
            <person name="Lee S."/>
            <person name="Mata R."/>
            <person name="Mathew T."/>
            <person name="Moen C."/>
            <person name="Morales K."/>
            <person name="Munidasa M."/>
            <person name="Nazareth L."/>
            <person name="Ngo R."/>
            <person name="Nguyen L."/>
            <person name="Okwuonu G."/>
            <person name="Ongeri F."/>
            <person name="Patil S."/>
            <person name="Petrosino J."/>
            <person name="Pham C."/>
            <person name="Pham P."/>
            <person name="Pu L.-L."/>
            <person name="Puazo M."/>
            <person name="Raj R."/>
            <person name="Reid J."/>
            <person name="Rouhana J."/>
            <person name="Saada N."/>
            <person name="Shang Y."/>
            <person name="Simmons D."/>
            <person name="Thornton R."/>
            <person name="Warren J."/>
            <person name="Weissenberger G."/>
            <person name="Zhang J."/>
            <person name="Zhang L."/>
            <person name="Zhou C."/>
            <person name="Zhu D."/>
            <person name="Muzny D."/>
            <person name="Worley K."/>
            <person name="Gibbs R."/>
        </authorList>
    </citation>
    <scope>NUCLEOTIDE SEQUENCE [LARGE SCALE GENOMIC DNA]</scope>
    <source>
        <strain evidence="1 2">DSM 16047</strain>
    </source>
</reference>
<protein>
    <recommendedName>
        <fullName evidence="3">UvrD-like helicase C-terminal domain-containing protein</fullName>
    </recommendedName>
</protein>
<evidence type="ECO:0000313" key="2">
    <source>
        <dbReference type="Proteomes" id="UP000005583"/>
    </source>
</evidence>
<dbReference type="STRING" id="525365.HMPREF0548_1850"/>
<dbReference type="HOGENOM" id="CLU_3001068_0_0_9"/>
<organism evidence="1 2">
    <name type="scientific">Lactobacillus ultunensis DSM 16047</name>
    <dbReference type="NCBI Taxonomy" id="525365"/>
    <lineage>
        <taxon>Bacteria</taxon>
        <taxon>Bacillati</taxon>
        <taxon>Bacillota</taxon>
        <taxon>Bacilli</taxon>
        <taxon>Lactobacillales</taxon>
        <taxon>Lactobacillaceae</taxon>
        <taxon>Lactobacillus</taxon>
    </lineage>
</organism>
<gene>
    <name evidence="1" type="ORF">HMPREF0548_1850</name>
</gene>
<sequence length="57" mass="6706">EFDAVVMWGASKENYHRIDETQLVYTITSRAMYKLDVIYTGEKSPLLDVDKNTYEEK</sequence>
<dbReference type="eggNOG" id="COG3973">
    <property type="taxonomic scope" value="Bacteria"/>
</dbReference>